<gene>
    <name evidence="5" type="ORF">EV199_3584</name>
</gene>
<reference evidence="5 6" key="1">
    <citation type="submission" date="2019-02" db="EMBL/GenBank/DDBJ databases">
        <title>Genomic Encyclopedia of Type Strains, Phase IV (KMG-IV): sequencing the most valuable type-strain genomes for metagenomic binning, comparative biology and taxonomic classification.</title>
        <authorList>
            <person name="Goeker M."/>
        </authorList>
    </citation>
    <scope>NUCLEOTIDE SEQUENCE [LARGE SCALE GENOMIC DNA]</scope>
    <source>
        <strain evidence="5 6">DSM 18116</strain>
    </source>
</reference>
<dbReference type="Proteomes" id="UP000293874">
    <property type="component" value="Unassembled WGS sequence"/>
</dbReference>
<evidence type="ECO:0000313" key="5">
    <source>
        <dbReference type="EMBL" id="RZS71676.1"/>
    </source>
</evidence>
<dbReference type="GO" id="GO:0003700">
    <property type="term" value="F:DNA-binding transcription factor activity"/>
    <property type="evidence" value="ECO:0007669"/>
    <property type="project" value="InterPro"/>
</dbReference>
<dbReference type="RefSeq" id="WP_130542152.1">
    <property type="nucleotide sequence ID" value="NZ_CP042431.1"/>
</dbReference>
<feature type="domain" description="HTH araC/xylS-type" evidence="4">
    <location>
        <begin position="196"/>
        <end position="294"/>
    </location>
</feature>
<dbReference type="PROSITE" id="PS01124">
    <property type="entry name" value="HTH_ARAC_FAMILY_2"/>
    <property type="match status" value="1"/>
</dbReference>
<organism evidence="5 6">
    <name type="scientific">Pseudobacter ginsenosidimutans</name>
    <dbReference type="NCBI Taxonomy" id="661488"/>
    <lineage>
        <taxon>Bacteria</taxon>
        <taxon>Pseudomonadati</taxon>
        <taxon>Bacteroidota</taxon>
        <taxon>Chitinophagia</taxon>
        <taxon>Chitinophagales</taxon>
        <taxon>Chitinophagaceae</taxon>
        <taxon>Pseudobacter</taxon>
    </lineage>
</organism>
<dbReference type="PANTHER" id="PTHR43280:SF32">
    <property type="entry name" value="TRANSCRIPTIONAL REGULATORY PROTEIN"/>
    <property type="match status" value="1"/>
</dbReference>
<keyword evidence="6" id="KW-1185">Reference proteome</keyword>
<evidence type="ECO:0000259" key="4">
    <source>
        <dbReference type="PROSITE" id="PS01124"/>
    </source>
</evidence>
<dbReference type="PANTHER" id="PTHR43280">
    <property type="entry name" value="ARAC-FAMILY TRANSCRIPTIONAL REGULATOR"/>
    <property type="match status" value="1"/>
</dbReference>
<keyword evidence="3" id="KW-0804">Transcription</keyword>
<sequence>MAANLPYYKEINDFLATLPHPGRTTNPAFYCRRIQPLEAGMTVYRPPFRRSFYFFSLFVNAGNISIQYDDKMVTNPESYMVCHSPGLVYSFTHDHKLEGYVIYFKPECFSFFKPDFHQSFPFFNTLYTNLYKMDQATAEGLAPHFEDVQAAYERNTTENHMEARAKLLALLYHIKEFVGNRSSGTRFVTPQQLLLSRYVQLVNNHYIDKRSVKEYADLLAVTPNHLSQTVKAATGKNALAFIVERIIAESKSLILYTDFDITEIAHQLDFSDPANFGKFFKKEVGISPLEFRKQRAIK</sequence>
<dbReference type="PRINTS" id="PR00032">
    <property type="entry name" value="HTHARAC"/>
</dbReference>
<dbReference type="SUPFAM" id="SSF46689">
    <property type="entry name" value="Homeodomain-like"/>
    <property type="match status" value="1"/>
</dbReference>
<dbReference type="OrthoDB" id="1007667at2"/>
<evidence type="ECO:0000313" key="6">
    <source>
        <dbReference type="Proteomes" id="UP000293874"/>
    </source>
</evidence>
<protein>
    <submittedName>
        <fullName evidence="5">AraC-like DNA-binding protein</fullName>
    </submittedName>
</protein>
<dbReference type="Pfam" id="PF12833">
    <property type="entry name" value="HTH_18"/>
    <property type="match status" value="1"/>
</dbReference>
<dbReference type="SMART" id="SM00342">
    <property type="entry name" value="HTH_ARAC"/>
    <property type="match status" value="1"/>
</dbReference>
<evidence type="ECO:0000256" key="3">
    <source>
        <dbReference type="ARBA" id="ARBA00023163"/>
    </source>
</evidence>
<proteinExistence type="predicted"/>
<dbReference type="InterPro" id="IPR009057">
    <property type="entry name" value="Homeodomain-like_sf"/>
</dbReference>
<accession>A0A4Q7MSA1</accession>
<dbReference type="GO" id="GO:0043565">
    <property type="term" value="F:sequence-specific DNA binding"/>
    <property type="evidence" value="ECO:0007669"/>
    <property type="project" value="InterPro"/>
</dbReference>
<evidence type="ECO:0000256" key="1">
    <source>
        <dbReference type="ARBA" id="ARBA00023015"/>
    </source>
</evidence>
<dbReference type="AlphaFoldDB" id="A0A4Q7MSA1"/>
<dbReference type="InterPro" id="IPR018060">
    <property type="entry name" value="HTH_AraC"/>
</dbReference>
<dbReference type="Gene3D" id="1.10.10.60">
    <property type="entry name" value="Homeodomain-like"/>
    <property type="match status" value="1"/>
</dbReference>
<comment type="caution">
    <text evidence="5">The sequence shown here is derived from an EMBL/GenBank/DDBJ whole genome shotgun (WGS) entry which is preliminary data.</text>
</comment>
<dbReference type="EMBL" id="SGXA01000002">
    <property type="protein sequence ID" value="RZS71676.1"/>
    <property type="molecule type" value="Genomic_DNA"/>
</dbReference>
<keyword evidence="2 5" id="KW-0238">DNA-binding</keyword>
<dbReference type="InterPro" id="IPR020449">
    <property type="entry name" value="Tscrpt_reg_AraC-type_HTH"/>
</dbReference>
<keyword evidence="1" id="KW-0805">Transcription regulation</keyword>
<name>A0A4Q7MSA1_9BACT</name>
<evidence type="ECO:0000256" key="2">
    <source>
        <dbReference type="ARBA" id="ARBA00023125"/>
    </source>
</evidence>